<dbReference type="InterPro" id="IPR056630">
    <property type="entry name" value="KH_N4BP1_2nd"/>
</dbReference>
<dbReference type="InterPro" id="IPR021869">
    <property type="entry name" value="RNase_Zc3h12_NYN"/>
</dbReference>
<dbReference type="Gene3D" id="3.40.50.11980">
    <property type="match status" value="1"/>
</dbReference>
<evidence type="ECO:0000256" key="4">
    <source>
        <dbReference type="ARBA" id="ARBA00038274"/>
    </source>
</evidence>
<feature type="compositionally biased region" description="Acidic residues" evidence="7">
    <location>
        <begin position="1"/>
        <end position="18"/>
    </location>
</feature>
<dbReference type="GO" id="GO:0016605">
    <property type="term" value="C:PML body"/>
    <property type="evidence" value="ECO:0007669"/>
    <property type="project" value="UniProtKB-SubCell"/>
</dbReference>
<sequence>MLMDTGECEGAQDGDSMDEFAVPRGSEKELRDQHQHVERIFGIAMNILGVLTQDPLSLQSPGQQQMWVQLQGDKRNLVKAKDYIKGLCTPELIEDFSYPREMHCIFVGSRGLFLDCLIRATSACMKLQTPGHIRISGLVEQVVMAQSRIHTFLDENLSKADHQEAFIKRNFKDLVEKHNDQHSLDLLILPTSIKEQLLFLVDEDKDLGVNQPITHERIPIPMSDTAMSNRTYIPSPEELQNPKFKKSATSQPMEISKSKSTKRVLCQRASEPRELFTDSSLDGSRPTMEKNKVYTCSPHEEKPTVREKLEPPDDDDEFKQISGLLDTIMGKDEREPGSQAQFSLGTQKEFNMLLDFFKTMGYQESVVLKVLHENGIQEPSEILDKVNMAQSSYDQLMGQKNRPTTLKGIAHTLSSNDDDDGDYLLEVMKSAAKNCGYSPSEIVDIGDGSVTGLLRKLNEKNNPEDVLMTAKGKKTQQEADLWLQQNAAAQSQPEPTFSDSRMVQFIAGKPATLSCNFPEEDLFNGGGHQEPVVLEDMIKRDAKEKHNVTVVTGAQRFNEAMQTPFKLNLRNETGNDQLRHVIIDGSNVAKIHGLHRFFSCRGIALAVQYFWDRGHRDITVFVPQWRMKKDSKAKEQHFLTELNDLGLLSFTPSRTVEGKRITSYDDRFMLQLAERTDGVIVTNDYLRDIFAESHAWQNIIKDRLLQFTFVGDIFMVPDDPLGRNGPPLDKFLTKNSLPKVKSKGYSFAGRRAAQAQPKPSSQTEVLNLRDRKPVGYKEKEDTGVRSHTDTERLRTELLSIFPFQNIKVDFILQKEPHLNDLNKLSELIINLKF</sequence>
<evidence type="ECO:0000259" key="10">
    <source>
        <dbReference type="Pfam" id="PF23052"/>
    </source>
</evidence>
<feature type="domain" description="N4BP1 C-terminal UBA" evidence="12">
    <location>
        <begin position="785"/>
        <end position="830"/>
    </location>
</feature>
<organism evidence="14 15">
    <name type="scientific">Eleutherodactylus coqui</name>
    <name type="common">Puerto Rican coqui</name>
    <dbReference type="NCBI Taxonomy" id="57060"/>
    <lineage>
        <taxon>Eukaryota</taxon>
        <taxon>Metazoa</taxon>
        <taxon>Chordata</taxon>
        <taxon>Craniata</taxon>
        <taxon>Vertebrata</taxon>
        <taxon>Euteleostomi</taxon>
        <taxon>Amphibia</taxon>
        <taxon>Batrachia</taxon>
        <taxon>Anura</taxon>
        <taxon>Neobatrachia</taxon>
        <taxon>Hyloidea</taxon>
        <taxon>Eleutherodactylidae</taxon>
        <taxon>Eleutherodactylinae</taxon>
        <taxon>Eleutherodactylus</taxon>
        <taxon>Eleutherodactylus</taxon>
    </lineage>
</organism>
<dbReference type="CDD" id="cd09032">
    <property type="entry name" value="KH-I_N4BP1_like_rpt1"/>
    <property type="match status" value="1"/>
</dbReference>
<dbReference type="Pfam" id="PF11977">
    <property type="entry name" value="RNase_Zc3h12a"/>
    <property type="match status" value="1"/>
</dbReference>
<evidence type="ECO:0000259" key="8">
    <source>
        <dbReference type="Pfam" id="PF11977"/>
    </source>
</evidence>
<dbReference type="InterPro" id="IPR055498">
    <property type="entry name" value="DUF7070"/>
</dbReference>
<evidence type="ECO:0000259" key="9">
    <source>
        <dbReference type="Pfam" id="PF23050"/>
    </source>
</evidence>
<comment type="function">
    <text evidence="6">Potent suppressor of cytokine production that acts as a regulator of innate immune signaling and inflammation. Acts as a key negative regulator of select cytokine and chemokine responses elicited by TRIF-independent Toll-like receptors (TLRs), thereby limiting inflammatory cytokine responses to minor insults. Has ribonuclease activity.</text>
</comment>
<dbReference type="AlphaFoldDB" id="A0A8J6FHS9"/>
<keyword evidence="15" id="KW-1185">Reference proteome</keyword>
<dbReference type="EMBL" id="WNTK01000003">
    <property type="protein sequence ID" value="KAG9487255.1"/>
    <property type="molecule type" value="Genomic_DNA"/>
</dbReference>
<dbReference type="InterPro" id="IPR051101">
    <property type="entry name" value="ZC3H12/N4BP1_RNase_Reg"/>
</dbReference>
<dbReference type="FunFam" id="3.40.50.11980:FF:000001">
    <property type="entry name" value="ZC3H12A isoform 1"/>
    <property type="match status" value="1"/>
</dbReference>
<dbReference type="Pfam" id="PF23052">
    <property type="entry name" value="KH_N4BP1_2nd"/>
    <property type="match status" value="1"/>
</dbReference>
<evidence type="ECO:0000256" key="7">
    <source>
        <dbReference type="SAM" id="MobiDB-lite"/>
    </source>
</evidence>
<evidence type="ECO:0000256" key="5">
    <source>
        <dbReference type="ARBA" id="ARBA00039336"/>
    </source>
</evidence>
<feature type="domain" description="DUF7070" evidence="13">
    <location>
        <begin position="420"/>
        <end position="462"/>
    </location>
</feature>
<evidence type="ECO:0000313" key="15">
    <source>
        <dbReference type="Proteomes" id="UP000770717"/>
    </source>
</evidence>
<feature type="domain" description="RNase NYN" evidence="8">
    <location>
        <begin position="578"/>
        <end position="729"/>
    </location>
</feature>
<dbReference type="GO" id="GO:0003729">
    <property type="term" value="F:mRNA binding"/>
    <property type="evidence" value="ECO:0007669"/>
    <property type="project" value="TreeGrafter"/>
</dbReference>
<evidence type="ECO:0000256" key="3">
    <source>
        <dbReference type="ARBA" id="ARBA00022722"/>
    </source>
</evidence>
<name>A0A8J6FHS9_ELECQ</name>
<dbReference type="Pfam" id="PF23255">
    <property type="entry name" value="DUF7070"/>
    <property type="match status" value="1"/>
</dbReference>
<evidence type="ECO:0000313" key="14">
    <source>
        <dbReference type="EMBL" id="KAG9487255.1"/>
    </source>
</evidence>
<keyword evidence="3" id="KW-0378">Hydrolase</keyword>
<feature type="region of interest" description="Disordered" evidence="7">
    <location>
        <begin position="233"/>
        <end position="263"/>
    </location>
</feature>
<proteinExistence type="inferred from homology"/>
<keyword evidence="3" id="KW-0540">Nuclease</keyword>
<protein>
    <recommendedName>
        <fullName evidence="5">NEDD4-binding protein 1</fullName>
    </recommendedName>
</protein>
<evidence type="ECO:0000259" key="13">
    <source>
        <dbReference type="Pfam" id="PF23255"/>
    </source>
</evidence>
<dbReference type="InterPro" id="IPR056631">
    <property type="entry name" value="UBA_N4BP1"/>
</dbReference>
<evidence type="ECO:0000259" key="11">
    <source>
        <dbReference type="Pfam" id="PF23053"/>
    </source>
</evidence>
<dbReference type="Proteomes" id="UP000770717">
    <property type="component" value="Unassembled WGS sequence"/>
</dbReference>
<dbReference type="Pfam" id="PF23054">
    <property type="entry name" value="UBA_N4BP1_C"/>
    <property type="match status" value="1"/>
</dbReference>
<evidence type="ECO:0000256" key="2">
    <source>
        <dbReference type="ARBA" id="ARBA00022588"/>
    </source>
</evidence>
<accession>A0A8J6FHS9</accession>
<dbReference type="EMBL" id="WNTK01000003">
    <property type="protein sequence ID" value="KAG9487256.1"/>
    <property type="molecule type" value="Genomic_DNA"/>
</dbReference>
<dbReference type="OrthoDB" id="392925at2759"/>
<feature type="region of interest" description="Disordered" evidence="7">
    <location>
        <begin position="1"/>
        <end position="20"/>
    </location>
</feature>
<dbReference type="SUPFAM" id="SSF54791">
    <property type="entry name" value="Eukaryotic type KH-domain (KH-domain type I)"/>
    <property type="match status" value="1"/>
</dbReference>
<dbReference type="InterPro" id="IPR056578">
    <property type="entry name" value="UBA_N4BP1_C"/>
</dbReference>
<dbReference type="GO" id="GO:0045087">
    <property type="term" value="P:innate immune response"/>
    <property type="evidence" value="ECO:0007669"/>
    <property type="project" value="UniProtKB-KW"/>
</dbReference>
<comment type="similarity">
    <text evidence="4">Belongs to the N4BP1 family.</text>
</comment>
<evidence type="ECO:0000256" key="1">
    <source>
        <dbReference type="ARBA" id="ARBA00004322"/>
    </source>
</evidence>
<dbReference type="GO" id="GO:0004521">
    <property type="term" value="F:RNA endonuclease activity"/>
    <property type="evidence" value="ECO:0007669"/>
    <property type="project" value="TreeGrafter"/>
</dbReference>
<gene>
    <name evidence="14" type="ORF">GDO78_007235</name>
</gene>
<dbReference type="InterPro" id="IPR056629">
    <property type="entry name" value="KH_N4BP1_1st"/>
</dbReference>
<dbReference type="PANTHER" id="PTHR12876">
    <property type="entry name" value="N4BP1-RELATED"/>
    <property type="match status" value="1"/>
</dbReference>
<keyword evidence="2" id="KW-0399">Innate immunity</keyword>
<comment type="subcellular location">
    <subcellularLocation>
        <location evidence="1">Nucleus</location>
        <location evidence="1">PML body</location>
    </subcellularLocation>
</comment>
<dbReference type="Pfam" id="PF23050">
    <property type="entry name" value="KH_N4BP1_1st"/>
    <property type="match status" value="1"/>
</dbReference>
<feature type="domain" description="N4BP1 first type I KH-domain" evidence="9">
    <location>
        <begin position="18"/>
        <end position="89"/>
    </location>
</feature>
<reference evidence="14" key="1">
    <citation type="thesis" date="2020" institute="ProQuest LLC" country="789 East Eisenhower Parkway, Ann Arbor, MI, USA">
        <title>Comparative Genomics and Chromosome Evolution.</title>
        <authorList>
            <person name="Mudd A.B."/>
        </authorList>
    </citation>
    <scope>NUCLEOTIDE SEQUENCE</scope>
    <source>
        <strain evidence="14">HN-11 Male</strain>
        <tissue evidence="14">Kidney and liver</tissue>
    </source>
</reference>
<dbReference type="PANTHER" id="PTHR12876:SF28">
    <property type="entry name" value="PROTEIN KHNYN"/>
    <property type="match status" value="1"/>
</dbReference>
<feature type="domain" description="N4BP1 UBA-like" evidence="11">
    <location>
        <begin position="348"/>
        <end position="391"/>
    </location>
</feature>
<evidence type="ECO:0000256" key="6">
    <source>
        <dbReference type="ARBA" id="ARBA00054635"/>
    </source>
</evidence>
<comment type="caution">
    <text evidence="14">The sequence shown here is derived from an EMBL/GenBank/DDBJ whole genome shotgun (WGS) entry which is preliminary data.</text>
</comment>
<dbReference type="GO" id="GO:0036464">
    <property type="term" value="C:cytoplasmic ribonucleoprotein granule"/>
    <property type="evidence" value="ECO:0007669"/>
    <property type="project" value="TreeGrafter"/>
</dbReference>
<evidence type="ECO:0000259" key="12">
    <source>
        <dbReference type="Pfam" id="PF23054"/>
    </source>
</evidence>
<dbReference type="InterPro" id="IPR036612">
    <property type="entry name" value="KH_dom_type_1_sf"/>
</dbReference>
<feature type="domain" description="N4BP1 second type I KH-domain" evidence="10">
    <location>
        <begin position="90"/>
        <end position="203"/>
    </location>
</feature>
<dbReference type="Pfam" id="PF23053">
    <property type="entry name" value="UBA_N4BP1"/>
    <property type="match status" value="1"/>
</dbReference>
<keyword evidence="2" id="KW-0391">Immunity</keyword>